<gene>
    <name evidence="1" type="ORF">STRNI_002239</name>
</gene>
<dbReference type="GeneID" id="301331418"/>
<dbReference type="EMBL" id="CP114203">
    <property type="protein sequence ID" value="WAU04017.1"/>
    <property type="molecule type" value="Genomic_DNA"/>
</dbReference>
<evidence type="ECO:0000313" key="2">
    <source>
        <dbReference type="Proteomes" id="UP001210169"/>
    </source>
</evidence>
<reference evidence="1 2" key="1">
    <citation type="submission" date="2022-12" db="EMBL/GenBank/DDBJ databases">
        <authorList>
            <person name="Ruckert C."/>
            <person name="Busche T."/>
            <person name="Kalinowski J."/>
            <person name="Wittmann C."/>
        </authorList>
    </citation>
    <scope>NUCLEOTIDE SEQUENCE [LARGE SCALE GENOMIC DNA]</scope>
    <source>
        <strain evidence="1 2">DSM 40276</strain>
    </source>
</reference>
<dbReference type="RefSeq" id="WP_277411137.1">
    <property type="nucleotide sequence ID" value="NZ_CP114203.1"/>
</dbReference>
<keyword evidence="2" id="KW-1185">Reference proteome</keyword>
<accession>A0ABY7J144</accession>
<evidence type="ECO:0000313" key="1">
    <source>
        <dbReference type="EMBL" id="WAU04017.1"/>
    </source>
</evidence>
<sequence length="165" mass="18239">MLLGRKKALVRTAAWNAQVRLGLYPPFYMTVAPAQDWHPDTMVGGSITFSNEVAEALGQLVVDVGPHHELTPLASRALAVASRLGALHPNWVEYCDRDARPGESQESRAMSREWPLPEKVRSWPHFEQAAKDVRTLVDLVTELHPMLVASCGRDITQPVNLPLAA</sequence>
<protein>
    <recommendedName>
        <fullName evidence="3">DUF4268 domain-containing protein</fullName>
    </recommendedName>
</protein>
<evidence type="ECO:0008006" key="3">
    <source>
        <dbReference type="Google" id="ProtNLM"/>
    </source>
</evidence>
<organism evidence="1 2">
    <name type="scientific">Streptomyces nigrescens</name>
    <dbReference type="NCBI Taxonomy" id="1920"/>
    <lineage>
        <taxon>Bacteria</taxon>
        <taxon>Bacillati</taxon>
        <taxon>Actinomycetota</taxon>
        <taxon>Actinomycetes</taxon>
        <taxon>Kitasatosporales</taxon>
        <taxon>Streptomycetaceae</taxon>
        <taxon>Streptomyces</taxon>
    </lineage>
</organism>
<dbReference type="Proteomes" id="UP001210169">
    <property type="component" value="Chromosome"/>
</dbReference>
<name>A0ABY7J144_STRNI</name>
<proteinExistence type="predicted"/>